<evidence type="ECO:0000313" key="2">
    <source>
        <dbReference type="EMBL" id="GAA3074066.1"/>
    </source>
</evidence>
<evidence type="ECO:0000259" key="1">
    <source>
        <dbReference type="Pfam" id="PF00535"/>
    </source>
</evidence>
<dbReference type="InterPro" id="IPR029044">
    <property type="entry name" value="Nucleotide-diphossugar_trans"/>
</dbReference>
<dbReference type="Pfam" id="PF00535">
    <property type="entry name" value="Glycos_transf_2"/>
    <property type="match status" value="1"/>
</dbReference>
<dbReference type="CDD" id="cd00761">
    <property type="entry name" value="Glyco_tranf_GTA_type"/>
    <property type="match status" value="1"/>
</dbReference>
<gene>
    <name evidence="2" type="ORF">GCM10010529_27440</name>
</gene>
<dbReference type="RefSeq" id="WP_344683254.1">
    <property type="nucleotide sequence ID" value="NZ_BAAAVT010000021.1"/>
</dbReference>
<feature type="domain" description="Glycosyltransferase 2-like" evidence="1">
    <location>
        <begin position="605"/>
        <end position="729"/>
    </location>
</feature>
<dbReference type="Gene3D" id="3.90.550.10">
    <property type="entry name" value="Spore Coat Polysaccharide Biosynthesis Protein SpsA, Chain A"/>
    <property type="match status" value="1"/>
</dbReference>
<dbReference type="EMBL" id="BAAAVT010000021">
    <property type="protein sequence ID" value="GAA3074066.1"/>
    <property type="molecule type" value="Genomic_DNA"/>
</dbReference>
<dbReference type="PANTHER" id="PTHR43685">
    <property type="entry name" value="GLYCOSYLTRANSFERASE"/>
    <property type="match status" value="1"/>
</dbReference>
<dbReference type="SUPFAM" id="SSF53448">
    <property type="entry name" value="Nucleotide-diphospho-sugar transferases"/>
    <property type="match status" value="1"/>
</dbReference>
<name>A0ABP6M2Y2_9MICC</name>
<dbReference type="PANTHER" id="PTHR43685:SF2">
    <property type="entry name" value="GLYCOSYLTRANSFERASE 2-LIKE DOMAIN-CONTAINING PROTEIN"/>
    <property type="match status" value="1"/>
</dbReference>
<organism evidence="2 3">
    <name type="scientific">Nesterenkonia aethiopica</name>
    <dbReference type="NCBI Taxonomy" id="269144"/>
    <lineage>
        <taxon>Bacteria</taxon>
        <taxon>Bacillati</taxon>
        <taxon>Actinomycetota</taxon>
        <taxon>Actinomycetes</taxon>
        <taxon>Micrococcales</taxon>
        <taxon>Micrococcaceae</taxon>
        <taxon>Nesterenkonia</taxon>
    </lineage>
</organism>
<evidence type="ECO:0000313" key="3">
    <source>
        <dbReference type="Proteomes" id="UP001500236"/>
    </source>
</evidence>
<dbReference type="Proteomes" id="UP001500236">
    <property type="component" value="Unassembled WGS sequence"/>
</dbReference>
<reference evidence="3" key="1">
    <citation type="journal article" date="2019" name="Int. J. Syst. Evol. Microbiol.">
        <title>The Global Catalogue of Microorganisms (GCM) 10K type strain sequencing project: providing services to taxonomists for standard genome sequencing and annotation.</title>
        <authorList>
            <consortium name="The Broad Institute Genomics Platform"/>
            <consortium name="The Broad Institute Genome Sequencing Center for Infectious Disease"/>
            <person name="Wu L."/>
            <person name="Ma J."/>
        </authorList>
    </citation>
    <scope>NUCLEOTIDE SEQUENCE [LARGE SCALE GENOMIC DNA]</scope>
    <source>
        <strain evidence="3">JCM 14309</strain>
    </source>
</reference>
<dbReference type="InterPro" id="IPR001173">
    <property type="entry name" value="Glyco_trans_2-like"/>
</dbReference>
<comment type="caution">
    <text evidence="2">The sequence shown here is derived from an EMBL/GenBank/DDBJ whole genome shotgun (WGS) entry which is preliminary data.</text>
</comment>
<proteinExistence type="predicted"/>
<keyword evidence="3" id="KW-1185">Reference proteome</keyword>
<protein>
    <recommendedName>
        <fullName evidence="1">Glycosyltransferase 2-like domain-containing protein</fullName>
    </recommendedName>
</protein>
<accession>A0ABP6M2Y2</accession>
<sequence length="928" mass="102308">MTRPPTGEFASRIEELDAGLRAVDALVAGGGSQRSLRRTLLRQGAPHPSSPFARDAKDVGELIDQLTPVLEELPAGEHGIAAGPTGLQVAVICDEPLLRTFSGLAELTPLTPHHWRTQLEESGVPDLMLITPVVSGPDGGWAELEDASSAQRELLVGQILPHVRALGVPVVFWGTQVPRFYPQWRRVAAEADHVLTTTAEHLDRYAEDCPRAESVGLLTLGVNPLHHSPIGSRPAATDLIPFFGTWHERLFPQRRQYATWLLDGVLDSGRPLALMDRRSEDPSRTGETAWPPHCTPYLTTTRSRDLVARLHRAAELGIALNSAVASQTMFSDRILELEASGTLVLSTYSQGVNSTHPHVHITQSPEDVAAALEVLTLPELRRAQGDGIRTAFLEHHAADRLWALAAVAGASGAATQAPGEVSVRRVLAVAEEPTDVLADDLAGQTLGAVELVSWEELSRRAAAGSSEVDMLLPVSPRRRYGATYAADHLATFSHQRDCVSTKLAIGGSEAEEAEILRADTGSHRHRVGVEDLTLSAWWRPGPDRLLSAERLEHISRSVQAYASDGFGHRPAEERVSLRGRTGDDDVEAVAAEVRRTAERLGLRLTVVIPVFDNGEHLRHKAFASLRRSSIFEQMHVLLIDDGSRGRATVETVEELARRHPNVTAYRFAVGGSGSASRPRDLGVRLAATEHLAFLDPDDEMVSDGLAKLVADLDAHPQVDFVVGNFTRWSTRHQLLDHHAEVREIFAEHFDGHGTVVLPQNPHELWGFRSLRIHSAVVRTAWLQGLQPVQPQGAAGQDNFLAQQMMHRARRIRTVDVPVNAYYSEVAGSMVNSVSPRYFRKYVPLDRARADWLREHGLLETYRRTRFEGYTVNWYLKKLRLVPEDEWLEAAEAIAEILSFYGDHEWTDPAALAFFDDLAAARAARRGDR</sequence>
<dbReference type="InterPro" id="IPR050834">
    <property type="entry name" value="Glycosyltransf_2"/>
</dbReference>